<evidence type="ECO:0000313" key="5">
    <source>
        <dbReference type="Proteomes" id="UP001141552"/>
    </source>
</evidence>
<accession>A0A9Q0JB04</accession>
<evidence type="ECO:0000256" key="1">
    <source>
        <dbReference type="ARBA" id="ARBA00004259"/>
    </source>
</evidence>
<dbReference type="GO" id="GO:0005643">
    <property type="term" value="C:nuclear pore"/>
    <property type="evidence" value="ECO:0007669"/>
    <property type="project" value="InterPro"/>
</dbReference>
<dbReference type="PANTHER" id="PTHR11225:SF4">
    <property type="entry name" value="NUCLEAR PORE COMPLEX PROTEIN NUP93"/>
    <property type="match status" value="1"/>
</dbReference>
<evidence type="ECO:0000256" key="3">
    <source>
        <dbReference type="ARBA" id="ARBA00023242"/>
    </source>
</evidence>
<dbReference type="GO" id="GO:0017056">
    <property type="term" value="F:structural constituent of nuclear pore"/>
    <property type="evidence" value="ECO:0007669"/>
    <property type="project" value="InterPro"/>
</dbReference>
<name>A0A9Q0JB04_9ROSI</name>
<comment type="subcellular location">
    <subcellularLocation>
        <location evidence="1">Nucleus envelope</location>
    </subcellularLocation>
</comment>
<dbReference type="PANTHER" id="PTHR11225">
    <property type="entry name" value="NUCLEAR PORE COMPLEX PROTEIN NUP93 NUCLEOPORIN NUP93 DEAD EYE PROTEIN"/>
    <property type="match status" value="1"/>
</dbReference>
<protein>
    <submittedName>
        <fullName evidence="4">Nuclear pore complex protein nup93a</fullName>
    </submittedName>
</protein>
<sequence length="112" mass="12505">MASDHYMSGFTEILHSSTKLLEQAAPSAQFPPLQRNLDQIEALSKKLKAKTLRTEAPSQSIAATRLLAREGINAEQLARDLKSFELKVKHDCFCSLVSFDYRMATLSVPNTH</sequence>
<comment type="similarity">
    <text evidence="2">Belongs to the nucleoporin interacting component (NIC) family.</text>
</comment>
<dbReference type="Proteomes" id="UP001141552">
    <property type="component" value="Unassembled WGS sequence"/>
</dbReference>
<evidence type="ECO:0000313" key="4">
    <source>
        <dbReference type="EMBL" id="KAJ4834884.1"/>
    </source>
</evidence>
<dbReference type="AlphaFoldDB" id="A0A9Q0JB04"/>
<comment type="caution">
    <text evidence="4">The sequence shown here is derived from an EMBL/GenBank/DDBJ whole genome shotgun (WGS) entry which is preliminary data.</text>
</comment>
<keyword evidence="3" id="KW-0539">Nucleus</keyword>
<proteinExistence type="inferred from homology"/>
<organism evidence="4 5">
    <name type="scientific">Turnera subulata</name>
    <dbReference type="NCBI Taxonomy" id="218843"/>
    <lineage>
        <taxon>Eukaryota</taxon>
        <taxon>Viridiplantae</taxon>
        <taxon>Streptophyta</taxon>
        <taxon>Embryophyta</taxon>
        <taxon>Tracheophyta</taxon>
        <taxon>Spermatophyta</taxon>
        <taxon>Magnoliopsida</taxon>
        <taxon>eudicotyledons</taxon>
        <taxon>Gunneridae</taxon>
        <taxon>Pentapetalae</taxon>
        <taxon>rosids</taxon>
        <taxon>fabids</taxon>
        <taxon>Malpighiales</taxon>
        <taxon>Passifloraceae</taxon>
        <taxon>Turnera</taxon>
    </lineage>
</organism>
<reference evidence="4" key="1">
    <citation type="submission" date="2022-02" db="EMBL/GenBank/DDBJ databases">
        <authorList>
            <person name="Henning P.M."/>
            <person name="McCubbin A.G."/>
            <person name="Shore J.S."/>
        </authorList>
    </citation>
    <scope>NUCLEOTIDE SEQUENCE</scope>
    <source>
        <strain evidence="4">F60SS</strain>
        <tissue evidence="4">Leaves</tissue>
    </source>
</reference>
<dbReference type="OrthoDB" id="1679432at2759"/>
<gene>
    <name evidence="4" type="primary">NUP93A_2</name>
    <name evidence="4" type="ORF">Tsubulata_032001</name>
</gene>
<dbReference type="EMBL" id="JAKUCV010004596">
    <property type="protein sequence ID" value="KAJ4834884.1"/>
    <property type="molecule type" value="Genomic_DNA"/>
</dbReference>
<reference evidence="4" key="2">
    <citation type="journal article" date="2023" name="Plants (Basel)">
        <title>Annotation of the Turnera subulata (Passifloraceae) Draft Genome Reveals the S-Locus Evolved after the Divergence of Turneroideae from Passifloroideae in a Stepwise Manner.</title>
        <authorList>
            <person name="Henning P.M."/>
            <person name="Roalson E.H."/>
            <person name="Mir W."/>
            <person name="McCubbin A.G."/>
            <person name="Shore J.S."/>
        </authorList>
    </citation>
    <scope>NUCLEOTIDE SEQUENCE</scope>
    <source>
        <strain evidence="4">F60SS</strain>
    </source>
</reference>
<evidence type="ECO:0000256" key="2">
    <source>
        <dbReference type="ARBA" id="ARBA00010186"/>
    </source>
</evidence>
<dbReference type="GO" id="GO:0006606">
    <property type="term" value="P:protein import into nucleus"/>
    <property type="evidence" value="ECO:0007669"/>
    <property type="project" value="TreeGrafter"/>
</dbReference>
<dbReference type="GO" id="GO:0016973">
    <property type="term" value="P:poly(A)+ mRNA export from nucleus"/>
    <property type="evidence" value="ECO:0007669"/>
    <property type="project" value="TreeGrafter"/>
</dbReference>
<dbReference type="InterPro" id="IPR007231">
    <property type="entry name" value="Nucleoporin_int_Nup93/Nic96"/>
</dbReference>
<keyword evidence="5" id="KW-1185">Reference proteome</keyword>